<dbReference type="EMBL" id="JBHMCG010000237">
    <property type="protein sequence ID" value="MFB9579784.1"/>
    <property type="molecule type" value="Genomic_DNA"/>
</dbReference>
<dbReference type="PANTHER" id="PTHR45436:SF5">
    <property type="entry name" value="SENSOR HISTIDINE KINASE TRCS"/>
    <property type="match status" value="1"/>
</dbReference>
<feature type="region of interest" description="Disordered" evidence="11">
    <location>
        <begin position="104"/>
        <end position="129"/>
    </location>
</feature>
<dbReference type="InterPro" id="IPR004358">
    <property type="entry name" value="Sig_transdc_His_kin-like_C"/>
</dbReference>
<dbReference type="SUPFAM" id="SSF55874">
    <property type="entry name" value="ATPase domain of HSP90 chaperone/DNA topoisomerase II/histidine kinase"/>
    <property type="match status" value="1"/>
</dbReference>
<dbReference type="GO" id="GO:0016301">
    <property type="term" value="F:kinase activity"/>
    <property type="evidence" value="ECO:0007669"/>
    <property type="project" value="UniProtKB-KW"/>
</dbReference>
<keyword evidence="7 15" id="KW-0418">Kinase</keyword>
<dbReference type="Gene3D" id="3.30.565.10">
    <property type="entry name" value="Histidine kinase-like ATPase, C-terminal domain"/>
    <property type="match status" value="1"/>
</dbReference>
<dbReference type="Gene3D" id="1.10.287.130">
    <property type="match status" value="1"/>
</dbReference>
<evidence type="ECO:0000256" key="12">
    <source>
        <dbReference type="SAM" id="Phobius"/>
    </source>
</evidence>
<feature type="compositionally biased region" description="Polar residues" evidence="11">
    <location>
        <begin position="119"/>
        <end position="129"/>
    </location>
</feature>
<dbReference type="PROSITE" id="PS50885">
    <property type="entry name" value="HAMP"/>
    <property type="match status" value="1"/>
</dbReference>
<comment type="subcellular location">
    <subcellularLocation>
        <location evidence="2">Cell membrane</location>
    </subcellularLocation>
</comment>
<dbReference type="Proteomes" id="UP001589710">
    <property type="component" value="Unassembled WGS sequence"/>
</dbReference>
<keyword evidence="5" id="KW-0808">Transferase</keyword>
<dbReference type="InterPro" id="IPR003661">
    <property type="entry name" value="HisK_dim/P_dom"/>
</dbReference>
<feature type="transmembrane region" description="Helical" evidence="12">
    <location>
        <begin position="164"/>
        <end position="183"/>
    </location>
</feature>
<evidence type="ECO:0000256" key="4">
    <source>
        <dbReference type="ARBA" id="ARBA00022553"/>
    </source>
</evidence>
<evidence type="ECO:0000256" key="1">
    <source>
        <dbReference type="ARBA" id="ARBA00000085"/>
    </source>
</evidence>
<evidence type="ECO:0000256" key="5">
    <source>
        <dbReference type="ARBA" id="ARBA00022679"/>
    </source>
</evidence>
<accession>A0ABV5RPG4</accession>
<evidence type="ECO:0000256" key="8">
    <source>
        <dbReference type="ARBA" id="ARBA00022989"/>
    </source>
</evidence>
<dbReference type="InterPro" id="IPR005467">
    <property type="entry name" value="His_kinase_dom"/>
</dbReference>
<dbReference type="InterPro" id="IPR003660">
    <property type="entry name" value="HAMP_dom"/>
</dbReference>
<name>A0ABV5RPG4_9ACTN</name>
<keyword evidence="8 12" id="KW-1133">Transmembrane helix</keyword>
<dbReference type="PROSITE" id="PS50109">
    <property type="entry name" value="HIS_KIN"/>
    <property type="match status" value="1"/>
</dbReference>
<keyword evidence="6 12" id="KW-0812">Transmembrane</keyword>
<dbReference type="Pfam" id="PF00512">
    <property type="entry name" value="HisKA"/>
    <property type="match status" value="1"/>
</dbReference>
<dbReference type="RefSeq" id="WP_345515737.1">
    <property type="nucleotide sequence ID" value="NZ_BAAAXD010000033.1"/>
</dbReference>
<keyword evidence="4" id="KW-0597">Phosphoprotein</keyword>
<sequence length="456" mass="48300">MRRLRVIGRLRTALPRTLRGRLALLALASATAWVAALTVAFNIVLAGRLSSQATDLLQTRAAAVAATVEASPDGRIVVHEPADDRALDVGTWIYRGSTAVERPSAPAALQRQADGLTGQGSRYQDSGGRNASRLYALPVRAGHRQTGTVVVAVSLDPYRSTARAALAGSAVLGLLLLAGVYLLTRTIVGRALHPVTEMSTRAARWSELGAAERFGAGHRPDELASLATNLDELLDRLAAVLRHEQLRTAELSHELRTPLARIVAETDWLTARPRDAAGQHASHEAIAAAATSMRHICDTLLSEARARTEQPPGRCRLPEWAHRVAEQYAQQHPDAPPLSVRGGAAVTAGVSPALVERMLMPLLDNARRYAATAITLTYAQTPAGVELAVTDDGPGVPAESGPEIFEPGRRADPEDGHDGAGLGLALARRLARASGGDIEWDPTTAGARFVVSLPTG</sequence>
<proteinExistence type="predicted"/>
<dbReference type="InterPro" id="IPR050428">
    <property type="entry name" value="TCS_sensor_his_kinase"/>
</dbReference>
<reference evidence="15 16" key="1">
    <citation type="submission" date="2024-09" db="EMBL/GenBank/DDBJ databases">
        <authorList>
            <person name="Sun Q."/>
            <person name="Mori K."/>
        </authorList>
    </citation>
    <scope>NUCLEOTIDE SEQUENCE [LARGE SCALE GENOMIC DNA]</scope>
    <source>
        <strain evidence="15 16">JCM 3331</strain>
    </source>
</reference>
<comment type="catalytic activity">
    <reaction evidence="1">
        <text>ATP + protein L-histidine = ADP + protein N-phospho-L-histidine.</text>
        <dbReference type="EC" id="2.7.13.3"/>
    </reaction>
</comment>
<dbReference type="Pfam" id="PF02518">
    <property type="entry name" value="HATPase_c"/>
    <property type="match status" value="1"/>
</dbReference>
<evidence type="ECO:0000256" key="10">
    <source>
        <dbReference type="ARBA" id="ARBA00023136"/>
    </source>
</evidence>
<dbReference type="CDD" id="cd00082">
    <property type="entry name" value="HisKA"/>
    <property type="match status" value="1"/>
</dbReference>
<organism evidence="15 16">
    <name type="scientific">Streptomyces yanii</name>
    <dbReference type="NCBI Taxonomy" id="78510"/>
    <lineage>
        <taxon>Bacteria</taxon>
        <taxon>Bacillati</taxon>
        <taxon>Actinomycetota</taxon>
        <taxon>Actinomycetes</taxon>
        <taxon>Kitasatosporales</taxon>
        <taxon>Streptomycetaceae</taxon>
        <taxon>Streptomyces</taxon>
    </lineage>
</organism>
<dbReference type="SUPFAM" id="SSF47384">
    <property type="entry name" value="Homodimeric domain of signal transducing histidine kinase"/>
    <property type="match status" value="1"/>
</dbReference>
<dbReference type="CDD" id="cd00075">
    <property type="entry name" value="HATPase"/>
    <property type="match status" value="1"/>
</dbReference>
<evidence type="ECO:0000256" key="3">
    <source>
        <dbReference type="ARBA" id="ARBA00012438"/>
    </source>
</evidence>
<comment type="caution">
    <text evidence="15">The sequence shown here is derived from an EMBL/GenBank/DDBJ whole genome shotgun (WGS) entry which is preliminary data.</text>
</comment>
<protein>
    <recommendedName>
        <fullName evidence="3">histidine kinase</fullName>
        <ecNumber evidence="3">2.7.13.3</ecNumber>
    </recommendedName>
</protein>
<dbReference type="InterPro" id="IPR036097">
    <property type="entry name" value="HisK_dim/P_sf"/>
</dbReference>
<evidence type="ECO:0000259" key="13">
    <source>
        <dbReference type="PROSITE" id="PS50109"/>
    </source>
</evidence>
<dbReference type="InterPro" id="IPR036890">
    <property type="entry name" value="HATPase_C_sf"/>
</dbReference>
<dbReference type="SMART" id="SM00388">
    <property type="entry name" value="HisKA"/>
    <property type="match status" value="1"/>
</dbReference>
<evidence type="ECO:0000256" key="9">
    <source>
        <dbReference type="ARBA" id="ARBA00023012"/>
    </source>
</evidence>
<dbReference type="EC" id="2.7.13.3" evidence="3"/>
<keyword evidence="10 12" id="KW-0472">Membrane</keyword>
<evidence type="ECO:0000256" key="2">
    <source>
        <dbReference type="ARBA" id="ARBA00004236"/>
    </source>
</evidence>
<evidence type="ECO:0000256" key="6">
    <source>
        <dbReference type="ARBA" id="ARBA00022692"/>
    </source>
</evidence>
<feature type="domain" description="Histidine kinase" evidence="13">
    <location>
        <begin position="250"/>
        <end position="456"/>
    </location>
</feature>
<dbReference type="InterPro" id="IPR003594">
    <property type="entry name" value="HATPase_dom"/>
</dbReference>
<evidence type="ECO:0000259" key="14">
    <source>
        <dbReference type="PROSITE" id="PS50885"/>
    </source>
</evidence>
<evidence type="ECO:0000256" key="7">
    <source>
        <dbReference type="ARBA" id="ARBA00022777"/>
    </source>
</evidence>
<evidence type="ECO:0000256" key="11">
    <source>
        <dbReference type="SAM" id="MobiDB-lite"/>
    </source>
</evidence>
<keyword evidence="9" id="KW-0902">Two-component regulatory system</keyword>
<dbReference type="SMART" id="SM00387">
    <property type="entry name" value="HATPase_c"/>
    <property type="match status" value="1"/>
</dbReference>
<gene>
    <name evidence="15" type="ORF">ACFFTL_47965</name>
</gene>
<evidence type="ECO:0000313" key="16">
    <source>
        <dbReference type="Proteomes" id="UP001589710"/>
    </source>
</evidence>
<dbReference type="PANTHER" id="PTHR45436">
    <property type="entry name" value="SENSOR HISTIDINE KINASE YKOH"/>
    <property type="match status" value="1"/>
</dbReference>
<dbReference type="PRINTS" id="PR00344">
    <property type="entry name" value="BCTRLSENSOR"/>
</dbReference>
<feature type="domain" description="HAMP" evidence="14">
    <location>
        <begin position="189"/>
        <end position="242"/>
    </location>
</feature>
<evidence type="ECO:0000313" key="15">
    <source>
        <dbReference type="EMBL" id="MFB9579784.1"/>
    </source>
</evidence>
<keyword evidence="16" id="KW-1185">Reference proteome</keyword>